<reference evidence="3" key="2">
    <citation type="submission" date="2019-02" db="EMBL/GenBank/DDBJ databases">
        <title>FDA dAtabase for Regulatory Grade micrObial Sequences (FDA-ARGOS): Supporting development and validation of Infectious Disease Dx tests.</title>
        <authorList>
            <person name="Duncan R."/>
            <person name="Fisher C."/>
            <person name="Tallon L.J."/>
            <person name="Sadzewicz L."/>
            <person name="Sengamalay N."/>
            <person name="Ott S."/>
            <person name="Godinez A."/>
            <person name="Nagaraj S."/>
            <person name="Nadendla S."/>
            <person name="Sichtig H."/>
        </authorList>
    </citation>
    <scope>NUCLEOTIDE SEQUENCE</scope>
    <source>
        <strain evidence="3">FDAARGOS_361</strain>
    </source>
</reference>
<dbReference type="EMBL" id="CP029534">
    <property type="protein sequence ID" value="AYU83251.1"/>
    <property type="molecule type" value="Genomic_DNA"/>
</dbReference>
<reference evidence="2" key="4">
    <citation type="submission" date="2020-06" db="EMBL/GenBank/DDBJ databases">
        <authorList>
            <person name="Camacho E."/>
            <person name="Gonzalez-de la Fuente S."/>
            <person name="Rastrojo A."/>
            <person name="Peiro-Pastor R."/>
            <person name="Solana JC."/>
            <person name="Tabera L."/>
            <person name="Gamarro F."/>
            <person name="Carrasco-Ramiro F."/>
            <person name="Requena JM."/>
            <person name="Aguado B."/>
        </authorList>
    </citation>
    <scope>NUCLEOTIDE SEQUENCE</scope>
</reference>
<protein>
    <submittedName>
        <fullName evidence="2">Hypothetical_protein_conserved</fullName>
    </submittedName>
</protein>
<dbReference type="VEuPathDB" id="TriTrypDB:LdBPK_354510.1"/>
<evidence type="ECO:0000313" key="5">
    <source>
        <dbReference type="Proteomes" id="UP000318447"/>
    </source>
</evidence>
<evidence type="ECO:0000313" key="1">
    <source>
        <dbReference type="EMBL" id="AYU83251.1"/>
    </source>
</evidence>
<dbReference type="EMBL" id="RHLC01000003">
    <property type="protein sequence ID" value="TPP44704.1"/>
    <property type="molecule type" value="Genomic_DNA"/>
</dbReference>
<proteinExistence type="predicted"/>
<dbReference type="VEuPathDB" id="TriTrypDB:LDHU3_35.5940"/>
<dbReference type="Proteomes" id="UP000274082">
    <property type="component" value="Chromosome 35"/>
</dbReference>
<name>A0A3S7X9X7_LEIDO</name>
<dbReference type="VEuPathDB" id="TriTrypDB:LdCL_350050200"/>
<organism evidence="1 4">
    <name type="scientific">Leishmania donovani</name>
    <dbReference type="NCBI Taxonomy" id="5661"/>
    <lineage>
        <taxon>Eukaryota</taxon>
        <taxon>Discoba</taxon>
        <taxon>Euglenozoa</taxon>
        <taxon>Kinetoplastea</taxon>
        <taxon>Metakinetoplastina</taxon>
        <taxon>Trypanosomatida</taxon>
        <taxon>Trypanosomatidae</taxon>
        <taxon>Leishmaniinae</taxon>
        <taxon>Leishmania</taxon>
    </lineage>
</organism>
<evidence type="ECO:0000313" key="4">
    <source>
        <dbReference type="Proteomes" id="UP000274082"/>
    </source>
</evidence>
<reference evidence="1 4" key="1">
    <citation type="journal article" date="2018" name="Sci. Rep.">
        <title>A complete Leishmania donovani reference genome identifies novel genetic variations associated with virulence.</title>
        <authorList>
            <person name="Lypaczewski P."/>
            <person name="Hoshizaki J."/>
            <person name="Zhang W.-W."/>
            <person name="McCall L.-I."/>
            <person name="Torcivia-Rodriguez J."/>
            <person name="Simonyan V."/>
            <person name="Kaur A."/>
            <person name="Dewar K."/>
            <person name="Matlashewski G."/>
        </authorList>
    </citation>
    <scope>NUCLEOTIDE SEQUENCE [LARGE SCALE GENOMIC DNA]</scope>
    <source>
        <strain evidence="1 4">LdCL</strain>
    </source>
</reference>
<accession>A0A3S7X9X7</accession>
<evidence type="ECO:0000313" key="3">
    <source>
        <dbReference type="EMBL" id="TPP44704.1"/>
    </source>
</evidence>
<dbReference type="AlphaFoldDB" id="A0A3S7X9X7"/>
<sequence length="238" mass="26156">MNTSTPDNSTSAAEAYALWGERIRLLFSSPPSFIEASLERNPFERHSCCVPTDSFDIASAAAPPIQREAALRASSESAADTDVAAHAGACNSYPDEALFPFCFYARLLQSQGAASSLPSAARLASTRTSTLLQTQQLRVDEEEMAARLTERLREGTSIARARQQRLRDVPPGNLVSPFCDPKVEKQQAQLHSELTAFLLELRRENLASVQLRHQLQHSRALRAHLHSLGSFSDSFCAE</sequence>
<dbReference type="Proteomes" id="UP000318447">
    <property type="component" value="Unassembled WGS sequence"/>
</dbReference>
<dbReference type="EMBL" id="LR812655">
    <property type="protein sequence ID" value="CAC5434473.1"/>
    <property type="molecule type" value="Genomic_DNA"/>
</dbReference>
<keyword evidence="4" id="KW-1185">Reference proteome</keyword>
<evidence type="ECO:0000313" key="2">
    <source>
        <dbReference type="EMBL" id="CAC5434473.1"/>
    </source>
</evidence>
<dbReference type="OrthoDB" id="263508at2759"/>
<reference evidence="5" key="3">
    <citation type="submission" date="2019-02" db="EMBL/GenBank/DDBJ databases">
        <title>FDA dAtabase for Regulatory Grade micrObial Sequences (FDA-ARGOS): Supporting development and validation of Infectious Disease Dx tests.</title>
        <authorList>
            <person name="Duncan R."/>
            <person name="Fisher C."/>
            <person name="Tallon L."/>
            <person name="Sadzewicz L."/>
            <person name="Sengamalay N."/>
            <person name="Ott S."/>
            <person name="Godinez A."/>
            <person name="Nagaraj S."/>
            <person name="Vavikolanu K."/>
            <person name="Nadendla S."/>
            <person name="Aluvathingal J."/>
            <person name="Sichtig H."/>
        </authorList>
    </citation>
    <scope>NUCLEOTIDE SEQUENCE [LARGE SCALE GENOMIC DNA]</scope>
    <source>
        <strain evidence="5">FDAARGOS_361</strain>
    </source>
</reference>
<dbReference type="Proteomes" id="UP000601710">
    <property type="component" value="Chromosome 35"/>
</dbReference>
<gene>
    <name evidence="3" type="ORF">CGC21_7685</name>
    <name evidence="1" type="ORF">LdCL_350050200</name>
    <name evidence="2" type="ORF">LDHU3_35.5940</name>
</gene>